<dbReference type="InterPro" id="IPR050832">
    <property type="entry name" value="Bact_Acetyltransf"/>
</dbReference>
<organism evidence="4 5">
    <name type="scientific">Deinococcus lacus</name>
    <dbReference type="NCBI Taxonomy" id="392561"/>
    <lineage>
        <taxon>Bacteria</taxon>
        <taxon>Thermotogati</taxon>
        <taxon>Deinococcota</taxon>
        <taxon>Deinococci</taxon>
        <taxon>Deinococcales</taxon>
        <taxon>Deinococcaceae</taxon>
        <taxon>Deinococcus</taxon>
    </lineage>
</organism>
<keyword evidence="1 4" id="KW-0808">Transferase</keyword>
<keyword evidence="5" id="KW-1185">Reference proteome</keyword>
<dbReference type="RefSeq" id="WP_380083323.1">
    <property type="nucleotide sequence ID" value="NZ_JBHSWD010000001.1"/>
</dbReference>
<dbReference type="EMBL" id="JBHSWD010000001">
    <property type="protein sequence ID" value="MFC6592304.1"/>
    <property type="molecule type" value="Genomic_DNA"/>
</dbReference>
<dbReference type="PANTHER" id="PTHR43877">
    <property type="entry name" value="AMINOALKYLPHOSPHONATE N-ACETYLTRANSFERASE-RELATED-RELATED"/>
    <property type="match status" value="1"/>
</dbReference>
<reference evidence="5" key="1">
    <citation type="journal article" date="2019" name="Int. J. Syst. Evol. Microbiol.">
        <title>The Global Catalogue of Microorganisms (GCM) 10K type strain sequencing project: providing services to taxonomists for standard genome sequencing and annotation.</title>
        <authorList>
            <consortium name="The Broad Institute Genomics Platform"/>
            <consortium name="The Broad Institute Genome Sequencing Center for Infectious Disease"/>
            <person name="Wu L."/>
            <person name="Ma J."/>
        </authorList>
    </citation>
    <scope>NUCLEOTIDE SEQUENCE [LARGE SCALE GENOMIC DNA]</scope>
    <source>
        <strain evidence="5">CGMCC 1.15772</strain>
    </source>
</reference>
<dbReference type="Gene3D" id="3.40.630.30">
    <property type="match status" value="1"/>
</dbReference>
<dbReference type="PROSITE" id="PS51186">
    <property type="entry name" value="GNAT"/>
    <property type="match status" value="1"/>
</dbReference>
<dbReference type="Proteomes" id="UP001596297">
    <property type="component" value="Unassembled WGS sequence"/>
</dbReference>
<evidence type="ECO:0000256" key="1">
    <source>
        <dbReference type="ARBA" id="ARBA00022679"/>
    </source>
</evidence>
<dbReference type="InterPro" id="IPR016181">
    <property type="entry name" value="Acyl_CoA_acyltransferase"/>
</dbReference>
<evidence type="ECO:0000313" key="4">
    <source>
        <dbReference type="EMBL" id="MFC6592304.1"/>
    </source>
</evidence>
<evidence type="ECO:0000256" key="2">
    <source>
        <dbReference type="ARBA" id="ARBA00023315"/>
    </source>
</evidence>
<dbReference type="SUPFAM" id="SSF55729">
    <property type="entry name" value="Acyl-CoA N-acyltransferases (Nat)"/>
    <property type="match status" value="2"/>
</dbReference>
<dbReference type="InterPro" id="IPR000182">
    <property type="entry name" value="GNAT_dom"/>
</dbReference>
<sequence length="246" mass="27217">MAEDAGQVVGVLTVWQNGGRFDPRRYEAAVTVHPDRQGGGLGRELAARGLAHLRGRQAREIVAGADETDARSLDFLGRQGFTEQFRYFDNVLDLREWDAARWPIPPLPDGVRLLTLADLIHEQGEDAAWHAFHAAFAEARQDVPSQMPPSPTLYEVFRRRAEAPGYSPHTVFLAVTDAGEVAALTELKTDPQDAALLHIGLTGTRRAWRRRGLAQAVKLAGLHWARGKARPASRPATPPATRPFWR</sequence>
<dbReference type="GO" id="GO:0016746">
    <property type="term" value="F:acyltransferase activity"/>
    <property type="evidence" value="ECO:0007669"/>
    <property type="project" value="UniProtKB-KW"/>
</dbReference>
<proteinExistence type="predicted"/>
<evidence type="ECO:0000313" key="5">
    <source>
        <dbReference type="Proteomes" id="UP001596297"/>
    </source>
</evidence>
<name>A0ABW1YDH0_9DEIO</name>
<comment type="caution">
    <text evidence="4">The sequence shown here is derived from an EMBL/GenBank/DDBJ whole genome shotgun (WGS) entry which is preliminary data.</text>
</comment>
<keyword evidence="2 4" id="KW-0012">Acyltransferase</keyword>
<dbReference type="Pfam" id="PF00583">
    <property type="entry name" value="Acetyltransf_1"/>
    <property type="match status" value="1"/>
</dbReference>
<evidence type="ECO:0000259" key="3">
    <source>
        <dbReference type="PROSITE" id="PS51186"/>
    </source>
</evidence>
<dbReference type="PANTHER" id="PTHR43877:SF6">
    <property type="entry name" value="GCN5-RELATED N-ACETYLTRANSFERASE"/>
    <property type="match status" value="1"/>
</dbReference>
<dbReference type="EC" id="2.3.-.-" evidence="4"/>
<dbReference type="CDD" id="cd04301">
    <property type="entry name" value="NAT_SF"/>
    <property type="match status" value="1"/>
</dbReference>
<feature type="domain" description="N-acetyltransferase" evidence="3">
    <location>
        <begin position="1"/>
        <end position="108"/>
    </location>
</feature>
<protein>
    <submittedName>
        <fullName evidence="4">GNAT family N-acetyltransferase</fullName>
        <ecNumber evidence="4">2.3.-.-</ecNumber>
    </submittedName>
</protein>
<accession>A0ABW1YDH0</accession>
<gene>
    <name evidence="4" type="ORF">ACFP81_10060</name>
</gene>